<dbReference type="AlphaFoldDB" id="A0A1W1E650"/>
<accession>A0A1W1E650</accession>
<gene>
    <name evidence="1" type="ORF">MNB_SUP05-SYMBIONT-5-1073</name>
</gene>
<organism evidence="1">
    <name type="scientific">hydrothermal vent metagenome</name>
    <dbReference type="NCBI Taxonomy" id="652676"/>
    <lineage>
        <taxon>unclassified sequences</taxon>
        <taxon>metagenomes</taxon>
        <taxon>ecological metagenomes</taxon>
    </lineage>
</organism>
<name>A0A1W1E650_9ZZZZ</name>
<evidence type="ECO:0000313" key="1">
    <source>
        <dbReference type="EMBL" id="SFV89358.1"/>
    </source>
</evidence>
<protein>
    <submittedName>
        <fullName evidence="1">Uncharacterized protein</fullName>
    </submittedName>
</protein>
<proteinExistence type="predicted"/>
<sequence length="88" mass="10240">MGGIMFENDKAILEFKPKYLHTLPQDWQDVDNPTVREISATLDTLKKMYADQVRDLNQGRVDIEIGEENLRNIATNYQSIKSILFQPR</sequence>
<reference evidence="1" key="1">
    <citation type="submission" date="2016-10" db="EMBL/GenBank/DDBJ databases">
        <authorList>
            <person name="de Groot N.N."/>
        </authorList>
    </citation>
    <scope>NUCLEOTIDE SEQUENCE</scope>
</reference>
<dbReference type="EMBL" id="FPHZ01000225">
    <property type="protein sequence ID" value="SFV89358.1"/>
    <property type="molecule type" value="Genomic_DNA"/>
</dbReference>